<dbReference type="KEGG" id="aoz:HUE56_11990"/>
<reference evidence="2 3" key="1">
    <citation type="submission" date="2017-04" db="EMBL/GenBank/DDBJ databases">
        <authorList>
            <person name="Afonso C.L."/>
            <person name="Miller P.J."/>
            <person name="Scott M.A."/>
            <person name="Spackman E."/>
            <person name="Goraichik I."/>
            <person name="Dimitrov K.M."/>
            <person name="Suarez D.L."/>
            <person name="Swayne D.E."/>
        </authorList>
    </citation>
    <scope>NUCLEOTIDE SEQUENCE [LARGE SCALE GENOMIC DNA]</scope>
    <source>
        <strain evidence="2 3">A2P</strain>
    </source>
</reference>
<sequence length="55" mass="6752">MTAVIIDLAQKRREREERERQIRIDAFDRELRRRLALYLEGEEIPVEPIRDNPYI</sequence>
<evidence type="ECO:0000313" key="1">
    <source>
        <dbReference type="EMBL" id="QKS51217.1"/>
    </source>
</evidence>
<dbReference type="EMBL" id="FXAK01000007">
    <property type="protein sequence ID" value="SMF83546.1"/>
    <property type="molecule type" value="Genomic_DNA"/>
</dbReference>
<reference evidence="1 4" key="2">
    <citation type="submission" date="2020-06" db="EMBL/GenBank/DDBJ databases">
        <title>Complete genome of Azosprillum oryzae KACC14407.</title>
        <authorList>
            <person name="Kim M."/>
            <person name="Park Y.-J."/>
            <person name="Shin J.-H."/>
        </authorList>
    </citation>
    <scope>NUCLEOTIDE SEQUENCE [LARGE SCALE GENOMIC DNA]</scope>
    <source>
        <strain evidence="1 4">KACC 14407</strain>
    </source>
</reference>
<evidence type="ECO:0000313" key="2">
    <source>
        <dbReference type="EMBL" id="SMF83546.1"/>
    </source>
</evidence>
<gene>
    <name evidence="1" type="ORF">HUE56_11990</name>
    <name evidence="2" type="ORF">SAMN02982917_5566</name>
</gene>
<dbReference type="RefSeq" id="WP_014248815.1">
    <property type="nucleotide sequence ID" value="NZ_BSOV01000016.1"/>
</dbReference>
<dbReference type="Proteomes" id="UP000192936">
    <property type="component" value="Unassembled WGS sequence"/>
</dbReference>
<dbReference type="AlphaFoldDB" id="A0A1X7HC02"/>
<proteinExistence type="predicted"/>
<accession>A0A1X7HC02</accession>
<evidence type="ECO:0000313" key="4">
    <source>
        <dbReference type="Proteomes" id="UP000509702"/>
    </source>
</evidence>
<dbReference type="Proteomes" id="UP000509702">
    <property type="component" value="Chromosome"/>
</dbReference>
<evidence type="ECO:0000313" key="3">
    <source>
        <dbReference type="Proteomes" id="UP000192936"/>
    </source>
</evidence>
<organism evidence="2 3">
    <name type="scientific">Azospirillum oryzae</name>
    <dbReference type="NCBI Taxonomy" id="286727"/>
    <lineage>
        <taxon>Bacteria</taxon>
        <taxon>Pseudomonadati</taxon>
        <taxon>Pseudomonadota</taxon>
        <taxon>Alphaproteobacteria</taxon>
        <taxon>Rhodospirillales</taxon>
        <taxon>Azospirillaceae</taxon>
        <taxon>Azospirillum</taxon>
    </lineage>
</organism>
<name>A0A1X7HC02_9PROT</name>
<protein>
    <submittedName>
        <fullName evidence="2">Uncharacterized protein</fullName>
    </submittedName>
</protein>
<dbReference type="EMBL" id="CP054619">
    <property type="protein sequence ID" value="QKS51217.1"/>
    <property type="molecule type" value="Genomic_DNA"/>
</dbReference>
<keyword evidence="4" id="KW-1185">Reference proteome</keyword>